<dbReference type="InterPro" id="IPR001828">
    <property type="entry name" value="ANF_lig-bd_rcpt"/>
</dbReference>
<dbReference type="GO" id="GO:0001653">
    <property type="term" value="F:peptide receptor activity"/>
    <property type="evidence" value="ECO:0007669"/>
    <property type="project" value="TreeGrafter"/>
</dbReference>
<evidence type="ECO:0000256" key="4">
    <source>
        <dbReference type="ARBA" id="ARBA00022475"/>
    </source>
</evidence>
<comment type="catalytic activity">
    <reaction evidence="1">
        <text>GTP = 3',5'-cyclic GMP + diphosphate</text>
        <dbReference type="Rhea" id="RHEA:13665"/>
        <dbReference type="ChEBI" id="CHEBI:33019"/>
        <dbReference type="ChEBI" id="CHEBI:37565"/>
        <dbReference type="ChEBI" id="CHEBI:57746"/>
        <dbReference type="EC" id="4.6.1.2"/>
    </reaction>
</comment>
<dbReference type="SUPFAM" id="SSF53822">
    <property type="entry name" value="Periplasmic binding protein-like I"/>
    <property type="match status" value="1"/>
</dbReference>
<name>A0AAV5TFN4_9BILA</name>
<dbReference type="InterPro" id="IPR050401">
    <property type="entry name" value="Cyclic_nucleotide_synthase"/>
</dbReference>
<evidence type="ECO:0000313" key="17">
    <source>
        <dbReference type="Proteomes" id="UP001432027"/>
    </source>
</evidence>
<evidence type="ECO:0000313" key="16">
    <source>
        <dbReference type="EMBL" id="GMS93518.1"/>
    </source>
</evidence>
<dbReference type="CDD" id="cd07302">
    <property type="entry name" value="CHD"/>
    <property type="match status" value="1"/>
</dbReference>
<keyword evidence="4" id="KW-1003">Cell membrane</keyword>
<dbReference type="InterPro" id="IPR001245">
    <property type="entry name" value="Ser-Thr/Tyr_kinase_cat_dom"/>
</dbReference>
<evidence type="ECO:0000256" key="1">
    <source>
        <dbReference type="ARBA" id="ARBA00001436"/>
    </source>
</evidence>
<keyword evidence="10" id="KW-0325">Glycoprotein</keyword>
<keyword evidence="17" id="KW-1185">Reference proteome</keyword>
<organism evidence="16 17">
    <name type="scientific">Pristionchus entomophagus</name>
    <dbReference type="NCBI Taxonomy" id="358040"/>
    <lineage>
        <taxon>Eukaryota</taxon>
        <taxon>Metazoa</taxon>
        <taxon>Ecdysozoa</taxon>
        <taxon>Nematoda</taxon>
        <taxon>Chromadorea</taxon>
        <taxon>Rhabditida</taxon>
        <taxon>Rhabditina</taxon>
        <taxon>Diplogasteromorpha</taxon>
        <taxon>Diplogasteroidea</taxon>
        <taxon>Neodiplogasteridae</taxon>
        <taxon>Pristionchus</taxon>
    </lineage>
</organism>
<comment type="caution">
    <text evidence="16">The sequence shown here is derived from an EMBL/GenBank/DDBJ whole genome shotgun (WGS) entry which is preliminary data.</text>
</comment>
<dbReference type="Gene3D" id="1.10.510.10">
    <property type="entry name" value="Transferase(Phosphotransferase) domain 1"/>
    <property type="match status" value="1"/>
</dbReference>
<feature type="domain" description="Guanylate cyclase" evidence="15">
    <location>
        <begin position="839"/>
        <end position="944"/>
    </location>
</feature>
<evidence type="ECO:0000256" key="10">
    <source>
        <dbReference type="ARBA" id="ARBA00023180"/>
    </source>
</evidence>
<dbReference type="GO" id="GO:0005886">
    <property type="term" value="C:plasma membrane"/>
    <property type="evidence" value="ECO:0007669"/>
    <property type="project" value="UniProtKB-SubCell"/>
</dbReference>
<evidence type="ECO:0000256" key="3">
    <source>
        <dbReference type="ARBA" id="ARBA00012202"/>
    </source>
</evidence>
<dbReference type="InterPro" id="IPR011009">
    <property type="entry name" value="Kinase-like_dom_sf"/>
</dbReference>
<keyword evidence="6" id="KW-0732">Signal</keyword>
<reference evidence="16" key="1">
    <citation type="submission" date="2023-10" db="EMBL/GenBank/DDBJ databases">
        <title>Genome assembly of Pristionchus species.</title>
        <authorList>
            <person name="Yoshida K."/>
            <person name="Sommer R.J."/>
        </authorList>
    </citation>
    <scope>NUCLEOTIDE SEQUENCE</scope>
    <source>
        <strain evidence="16">RS0144</strain>
    </source>
</reference>
<dbReference type="AlphaFoldDB" id="A0AAV5TFN4"/>
<dbReference type="GO" id="GO:0007168">
    <property type="term" value="P:receptor guanylyl cyclase signaling pathway"/>
    <property type="evidence" value="ECO:0007669"/>
    <property type="project" value="TreeGrafter"/>
</dbReference>
<dbReference type="PROSITE" id="PS50125">
    <property type="entry name" value="GUANYLATE_CYCLASE_2"/>
    <property type="match status" value="1"/>
</dbReference>
<dbReference type="Gene3D" id="3.40.50.2300">
    <property type="match status" value="2"/>
</dbReference>
<evidence type="ECO:0000259" key="15">
    <source>
        <dbReference type="PROSITE" id="PS50125"/>
    </source>
</evidence>
<dbReference type="InterPro" id="IPR011645">
    <property type="entry name" value="HNOB_dom_associated"/>
</dbReference>
<sequence>QAIKVGLFCSNNDTTLTPYIGFNKVAGAVMVAWKRIQQDRLMPEFNDINITWHFDECIDSLASRYMVDFVRDQFDVVLGPPCSNSLAMAGTISKCYNFPLFYYGPIFDNVASSRADFPSSTLLSSSARPHASAVLAVLQRYNWSDIAFIYAVELPPTISRCRLTAIELQNVIAPVPTINVVQTTSVESPTKANLQNALRNAKKVSRVIVTCFENRITRRNFLLAAKDEGMNTNEYAYIMVENRRVGFGTAANNDQIWTTGLSGNDGRDEDAKNVARKVLYLDNQPYNDSVTFNREVTAAFQLPPFNCSDCYLNDTLSRAYELYDAFYLYALARSRIRASLLQTQPVSGALLANFSQGEIQGQTGRIVITQNGTRDPIYWMYMLNNLDVQMAIYRFEKLFEPNNSVVTQLAVDSLIWATRGGVKPLNKPLCGFAGDECAGSLLETYLGAFIGGICGIIFLIAMVIVALCIVYRSRKLAEAALDRQWRIAFGSLIKPAQKSVTNSVFSLQSSGTGPSRYTLDSNKVTETELHAFYFLNGEPVVARKHQTRFVMNRSEFVQMRQLRSLEHDNVCKFIGVVDDEPQFMTIWRYCSRGSLEDVIMNGSLQMDGFFKFSIIREIAEVCCDLTKYHDVFQGLNYLHHSSLGAHGYLSSSTCLVDERWQVKITFVGCDFIKRVEKKHQRALLWTAPELIRDKEGAYATKAGDIYSFAIICSEIATRNAAWDVEKGEIDVEELVYRIKRGGPNPPRPIIDSEDNEINSTMLLLIKDCWAEDSSKRPTSDQVRTLIGAMNTGRVEERMKELIEEKKKSDILLYRMLPKQVADKLKFGQSVEPETFECVTIFFSDVVSFTTLAARSTPIQVVDLLNNLYTTFDSIIDEHDVYKVETIGDGYLCVSGLPHRNGNEHAREIADMSKELLEAIKKFRVPHLPKEKIQIRVGNHTGELV</sequence>
<dbReference type="GO" id="GO:0005524">
    <property type="term" value="F:ATP binding"/>
    <property type="evidence" value="ECO:0007669"/>
    <property type="project" value="InterPro"/>
</dbReference>
<dbReference type="SMART" id="SM00044">
    <property type="entry name" value="CYCc"/>
    <property type="match status" value="1"/>
</dbReference>
<dbReference type="SUPFAM" id="SSF56112">
    <property type="entry name" value="Protein kinase-like (PK-like)"/>
    <property type="match status" value="1"/>
</dbReference>
<dbReference type="PANTHER" id="PTHR11920">
    <property type="entry name" value="GUANYLYL CYCLASE"/>
    <property type="match status" value="1"/>
</dbReference>
<dbReference type="GO" id="GO:0004672">
    <property type="term" value="F:protein kinase activity"/>
    <property type="evidence" value="ECO:0007669"/>
    <property type="project" value="InterPro"/>
</dbReference>
<evidence type="ECO:0000256" key="13">
    <source>
        <dbReference type="SAM" id="Phobius"/>
    </source>
</evidence>
<dbReference type="InterPro" id="IPR001054">
    <property type="entry name" value="A/G_cyclase"/>
</dbReference>
<dbReference type="Gene3D" id="6.10.250.780">
    <property type="match status" value="1"/>
</dbReference>
<keyword evidence="9 13" id="KW-0472">Membrane</keyword>
<accession>A0AAV5TFN4</accession>
<feature type="non-terminal residue" evidence="16">
    <location>
        <position position="1"/>
    </location>
</feature>
<keyword evidence="11" id="KW-0456">Lyase</keyword>
<dbReference type="GO" id="GO:0004016">
    <property type="term" value="F:adenylate cyclase activity"/>
    <property type="evidence" value="ECO:0007669"/>
    <property type="project" value="TreeGrafter"/>
</dbReference>
<evidence type="ECO:0000256" key="11">
    <source>
        <dbReference type="ARBA" id="ARBA00023239"/>
    </source>
</evidence>
<dbReference type="GO" id="GO:0035556">
    <property type="term" value="P:intracellular signal transduction"/>
    <property type="evidence" value="ECO:0007669"/>
    <property type="project" value="InterPro"/>
</dbReference>
<dbReference type="Proteomes" id="UP001432027">
    <property type="component" value="Unassembled WGS sequence"/>
</dbReference>
<evidence type="ECO:0000259" key="14">
    <source>
        <dbReference type="PROSITE" id="PS50011"/>
    </source>
</evidence>
<comment type="subcellular location">
    <subcellularLocation>
        <location evidence="2">Cell membrane</location>
        <topology evidence="2">Single-pass type I membrane protein</topology>
    </subcellularLocation>
</comment>
<dbReference type="PROSITE" id="PS50011">
    <property type="entry name" value="PROTEIN_KINASE_DOM"/>
    <property type="match status" value="1"/>
</dbReference>
<feature type="transmembrane region" description="Helical" evidence="13">
    <location>
        <begin position="445"/>
        <end position="471"/>
    </location>
</feature>
<evidence type="ECO:0000256" key="8">
    <source>
        <dbReference type="ARBA" id="ARBA00022989"/>
    </source>
</evidence>
<dbReference type="Pfam" id="PF00211">
    <property type="entry name" value="Guanylate_cyc"/>
    <property type="match status" value="1"/>
</dbReference>
<evidence type="ECO:0000256" key="2">
    <source>
        <dbReference type="ARBA" id="ARBA00004251"/>
    </source>
</evidence>
<dbReference type="InterPro" id="IPR000719">
    <property type="entry name" value="Prot_kinase_dom"/>
</dbReference>
<evidence type="ECO:0000256" key="6">
    <source>
        <dbReference type="ARBA" id="ARBA00022729"/>
    </source>
</evidence>
<gene>
    <name evidence="16" type="ORF">PENTCL1PPCAC_15693</name>
</gene>
<proteinExistence type="predicted"/>
<dbReference type="FunFam" id="3.30.70.1230:FF:000088">
    <property type="entry name" value="Guanylate cyclase"/>
    <property type="match status" value="1"/>
</dbReference>
<dbReference type="EC" id="4.6.1.2" evidence="3"/>
<evidence type="ECO:0000256" key="5">
    <source>
        <dbReference type="ARBA" id="ARBA00022692"/>
    </source>
</evidence>
<evidence type="ECO:0000256" key="12">
    <source>
        <dbReference type="ARBA" id="ARBA00023293"/>
    </source>
</evidence>
<dbReference type="InterPro" id="IPR029787">
    <property type="entry name" value="Nucleotide_cyclase"/>
</dbReference>
<evidence type="ECO:0000256" key="7">
    <source>
        <dbReference type="ARBA" id="ARBA00022741"/>
    </source>
</evidence>
<dbReference type="Gene3D" id="3.30.70.1230">
    <property type="entry name" value="Nucleotide cyclase"/>
    <property type="match status" value="1"/>
</dbReference>
<dbReference type="GO" id="GO:0004383">
    <property type="term" value="F:guanylate cyclase activity"/>
    <property type="evidence" value="ECO:0007669"/>
    <property type="project" value="UniProtKB-EC"/>
</dbReference>
<keyword evidence="5 13" id="KW-0812">Transmembrane</keyword>
<dbReference type="FunFam" id="3.40.50.2300:FF:001124">
    <property type="match status" value="1"/>
</dbReference>
<dbReference type="PANTHER" id="PTHR11920:SF493">
    <property type="entry name" value="RECEPTOR-TYPE GUANYLATE CYCLASE GCY-22"/>
    <property type="match status" value="1"/>
</dbReference>
<keyword evidence="8 13" id="KW-1133">Transmembrane helix</keyword>
<feature type="non-terminal residue" evidence="16">
    <location>
        <position position="944"/>
    </location>
</feature>
<keyword evidence="7" id="KW-0547">Nucleotide-binding</keyword>
<dbReference type="Pfam" id="PF07714">
    <property type="entry name" value="PK_Tyr_Ser-Thr"/>
    <property type="match status" value="1"/>
</dbReference>
<dbReference type="Pfam" id="PF01094">
    <property type="entry name" value="ANF_receptor"/>
    <property type="match status" value="1"/>
</dbReference>
<dbReference type="InterPro" id="IPR028082">
    <property type="entry name" value="Peripla_BP_I"/>
</dbReference>
<protein>
    <recommendedName>
        <fullName evidence="3">guanylate cyclase</fullName>
        <ecNumber evidence="3">4.6.1.2</ecNumber>
    </recommendedName>
</protein>
<dbReference type="Pfam" id="PF07701">
    <property type="entry name" value="HNOBA"/>
    <property type="match status" value="1"/>
</dbReference>
<dbReference type="EMBL" id="BTSX01000004">
    <property type="protein sequence ID" value="GMS93518.1"/>
    <property type="molecule type" value="Genomic_DNA"/>
</dbReference>
<feature type="domain" description="Protein kinase" evidence="14">
    <location>
        <begin position="504"/>
        <end position="786"/>
    </location>
</feature>
<dbReference type="SUPFAM" id="SSF55073">
    <property type="entry name" value="Nucleotide cyclase"/>
    <property type="match status" value="1"/>
</dbReference>
<dbReference type="CDD" id="cd06352">
    <property type="entry name" value="PBP1_NPR_GC-like"/>
    <property type="match status" value="1"/>
</dbReference>
<keyword evidence="12" id="KW-0141">cGMP biosynthesis</keyword>
<evidence type="ECO:0000256" key="9">
    <source>
        <dbReference type="ARBA" id="ARBA00023136"/>
    </source>
</evidence>